<organism evidence="2">
    <name type="scientific">marine sediment metagenome</name>
    <dbReference type="NCBI Taxonomy" id="412755"/>
    <lineage>
        <taxon>unclassified sequences</taxon>
        <taxon>metagenomes</taxon>
        <taxon>ecological metagenomes</taxon>
    </lineage>
</organism>
<feature type="region of interest" description="Disordered" evidence="1">
    <location>
        <begin position="1"/>
        <end position="25"/>
    </location>
</feature>
<feature type="non-terminal residue" evidence="2">
    <location>
        <position position="1"/>
    </location>
</feature>
<evidence type="ECO:0008006" key="3">
    <source>
        <dbReference type="Google" id="ProtNLM"/>
    </source>
</evidence>
<feature type="compositionally biased region" description="Basic and acidic residues" evidence="1">
    <location>
        <begin position="1"/>
        <end position="21"/>
    </location>
</feature>
<protein>
    <recommendedName>
        <fullName evidence="3">Gamma-glutamylcyclotransferase</fullName>
    </recommendedName>
</protein>
<evidence type="ECO:0000313" key="2">
    <source>
        <dbReference type="EMBL" id="GAG43899.1"/>
    </source>
</evidence>
<sequence>TVQVKDEKGNLMEAETYRTTDPKGPYTPTRRYLGLMIKGAKEHGIDPDYIKELEELYATLEK</sequence>
<proteinExistence type="predicted"/>
<dbReference type="EMBL" id="BARS01057920">
    <property type="protein sequence ID" value="GAG43899.1"/>
    <property type="molecule type" value="Genomic_DNA"/>
</dbReference>
<dbReference type="Gene3D" id="3.10.490.10">
    <property type="entry name" value="Gamma-glutamyl cyclotransferase-like"/>
    <property type="match status" value="1"/>
</dbReference>
<reference evidence="2" key="1">
    <citation type="journal article" date="2014" name="Front. Microbiol.">
        <title>High frequency of phylogenetically diverse reductive dehalogenase-homologous genes in deep subseafloor sedimentary metagenomes.</title>
        <authorList>
            <person name="Kawai M."/>
            <person name="Futagami T."/>
            <person name="Toyoda A."/>
            <person name="Takaki Y."/>
            <person name="Nishi S."/>
            <person name="Hori S."/>
            <person name="Arai W."/>
            <person name="Tsubouchi T."/>
            <person name="Morono Y."/>
            <person name="Uchiyama I."/>
            <person name="Ito T."/>
            <person name="Fujiyama A."/>
            <person name="Inagaki F."/>
            <person name="Takami H."/>
        </authorList>
    </citation>
    <scope>NUCLEOTIDE SEQUENCE</scope>
    <source>
        <strain evidence="2">Expedition CK06-06</strain>
    </source>
</reference>
<gene>
    <name evidence="2" type="ORF">S01H1_84719</name>
</gene>
<name>X0XL59_9ZZZZ</name>
<evidence type="ECO:0000256" key="1">
    <source>
        <dbReference type="SAM" id="MobiDB-lite"/>
    </source>
</evidence>
<accession>X0XL59</accession>
<dbReference type="AlphaFoldDB" id="X0XL59"/>
<comment type="caution">
    <text evidence="2">The sequence shown here is derived from an EMBL/GenBank/DDBJ whole genome shotgun (WGS) entry which is preliminary data.</text>
</comment>
<dbReference type="Pfam" id="PF13772">
    <property type="entry name" value="AIG2_2"/>
    <property type="match status" value="1"/>
</dbReference>